<dbReference type="PATRIC" id="fig|1486262.3.peg.4327"/>
<evidence type="ECO:0000313" key="1">
    <source>
        <dbReference type="EMBL" id="AJY47581.1"/>
    </source>
</evidence>
<dbReference type="STRING" id="1486262.TM49_20945"/>
<dbReference type="OrthoDB" id="564699at2"/>
<dbReference type="Proteomes" id="UP000032611">
    <property type="component" value="Chromosome"/>
</dbReference>
<keyword evidence="2" id="KW-1185">Reference proteome</keyword>
<protein>
    <recommendedName>
        <fullName evidence="3">DUF2793 domain-containing protein</fullName>
    </recommendedName>
</protein>
<proteinExistence type="predicted"/>
<organism evidence="1 2">
    <name type="scientific">Martelella endophytica</name>
    <dbReference type="NCBI Taxonomy" id="1486262"/>
    <lineage>
        <taxon>Bacteria</taxon>
        <taxon>Pseudomonadati</taxon>
        <taxon>Pseudomonadota</taxon>
        <taxon>Alphaproteobacteria</taxon>
        <taxon>Hyphomicrobiales</taxon>
        <taxon>Aurantimonadaceae</taxon>
        <taxon>Martelella</taxon>
    </lineage>
</organism>
<dbReference type="HOGENOM" id="CLU_021954_0_0_5"/>
<accession>A0A0D5LU41</accession>
<gene>
    <name evidence="1" type="ORF">TM49_20945</name>
</gene>
<evidence type="ECO:0000313" key="2">
    <source>
        <dbReference type="Proteomes" id="UP000032611"/>
    </source>
</evidence>
<dbReference type="EMBL" id="CP010803">
    <property type="protein sequence ID" value="AJY47581.1"/>
    <property type="molecule type" value="Genomic_DNA"/>
</dbReference>
<dbReference type="RefSeq" id="WP_045684085.1">
    <property type="nucleotide sequence ID" value="NZ_CP010803.1"/>
</dbReference>
<dbReference type="InterPro" id="IPR021251">
    <property type="entry name" value="DUF2793"/>
</dbReference>
<name>A0A0D5LU41_MAREN</name>
<dbReference type="AlphaFoldDB" id="A0A0D5LU41"/>
<evidence type="ECO:0008006" key="3">
    <source>
        <dbReference type="Google" id="ProtNLM"/>
    </source>
</evidence>
<dbReference type="KEGG" id="mey:TM49_20945"/>
<reference evidence="1 2" key="1">
    <citation type="journal article" date="2015" name="Genome Announc.">
        <title>Complete genome sequence of Martelella endophytica YC6887, which has antifungal activity associated with a halophyte.</title>
        <authorList>
            <person name="Khan A."/>
            <person name="Khan H."/>
            <person name="Chung E.J."/>
            <person name="Hossain M.T."/>
            <person name="Chung Y.R."/>
        </authorList>
    </citation>
    <scope>NUCLEOTIDE SEQUENCE [LARGE SCALE GENOMIC DNA]</scope>
    <source>
        <strain evidence="1">YC6887</strain>
    </source>
</reference>
<dbReference type="Pfam" id="PF10983">
    <property type="entry name" value="DUF2793"/>
    <property type="match status" value="1"/>
</dbReference>
<sequence length="345" mass="35289">MSDMTAKLGLPFILPAQAQKHVTHNEALQRLDAVVHLAIVAEADDPPASPEDGSCYVVADTPTAAWSGHAGDVAIFQDGLWQFVTPVSGWSAWFADDGTLRCFDGAAWAGPALPAAPSFATVGVNATADATNRLSVSAPATLLNNAGAGHQLKINKAAAADTASLLFQTGWSGRAEMGLSGSDNFAIKVSPDGANWYEALRIAPEGAVVMPQRPLVRAAYAGGTTAITTATALGFDNLYTNQGDFALGTAVAGGGETLLFPVSGYYTVFLTVTATATGAYSVTLQKNGSENSVILRGGGTDGAAVTLAATAITYFSAGDNARLLFDGSATYDLGYGATEVLAMLA</sequence>